<dbReference type="GO" id="GO:0005886">
    <property type="term" value="C:plasma membrane"/>
    <property type="evidence" value="ECO:0007669"/>
    <property type="project" value="TreeGrafter"/>
</dbReference>
<gene>
    <name evidence="8" type="ORF">JZK55_09410</name>
</gene>
<keyword evidence="4 6" id="KW-1133">Transmembrane helix</keyword>
<dbReference type="AlphaFoldDB" id="A0A7G1H168"/>
<keyword evidence="3" id="KW-0201">Cytochrome c-type biogenesis</keyword>
<dbReference type="PANTHER" id="PTHR30071:SF1">
    <property type="entry name" value="CYTOCHROME B_B6 PROTEIN-RELATED"/>
    <property type="match status" value="1"/>
</dbReference>
<feature type="transmembrane region" description="Helical" evidence="6">
    <location>
        <begin position="98"/>
        <end position="117"/>
    </location>
</feature>
<evidence type="ECO:0000256" key="4">
    <source>
        <dbReference type="ARBA" id="ARBA00022989"/>
    </source>
</evidence>
<keyword evidence="9" id="KW-1185">Reference proteome</keyword>
<protein>
    <submittedName>
        <fullName evidence="8">Cytochrome c biogenesis protein ResC</fullName>
    </submittedName>
</protein>
<evidence type="ECO:0000259" key="7">
    <source>
        <dbReference type="Pfam" id="PF01578"/>
    </source>
</evidence>
<dbReference type="EMBL" id="AP022873">
    <property type="protein sequence ID" value="BCB96019.1"/>
    <property type="molecule type" value="Genomic_DNA"/>
</dbReference>
<feature type="domain" description="Cytochrome c assembly protein" evidence="7">
    <location>
        <begin position="69"/>
        <end position="269"/>
    </location>
</feature>
<evidence type="ECO:0000256" key="3">
    <source>
        <dbReference type="ARBA" id="ARBA00022748"/>
    </source>
</evidence>
<dbReference type="GO" id="GO:0017004">
    <property type="term" value="P:cytochrome complex assembly"/>
    <property type="evidence" value="ECO:0007669"/>
    <property type="project" value="UniProtKB-KW"/>
</dbReference>
<comment type="subcellular location">
    <subcellularLocation>
        <location evidence="1">Membrane</location>
        <topology evidence="1">Multi-pass membrane protein</topology>
    </subcellularLocation>
</comment>
<feature type="transmembrane region" description="Helical" evidence="6">
    <location>
        <begin position="243"/>
        <end position="265"/>
    </location>
</feature>
<organism evidence="8 9">
    <name type="scientific">Dissulfurispira thermophila</name>
    <dbReference type="NCBI Taxonomy" id="2715679"/>
    <lineage>
        <taxon>Bacteria</taxon>
        <taxon>Pseudomonadati</taxon>
        <taxon>Nitrospirota</taxon>
        <taxon>Thermodesulfovibrionia</taxon>
        <taxon>Thermodesulfovibrionales</taxon>
        <taxon>Dissulfurispiraceae</taxon>
        <taxon>Dissulfurispira</taxon>
    </lineage>
</organism>
<evidence type="ECO:0000256" key="2">
    <source>
        <dbReference type="ARBA" id="ARBA00022692"/>
    </source>
</evidence>
<evidence type="ECO:0000313" key="8">
    <source>
        <dbReference type="EMBL" id="BCB96019.1"/>
    </source>
</evidence>
<keyword evidence="5 6" id="KW-0472">Membrane</keyword>
<feature type="transmembrane region" description="Helical" evidence="6">
    <location>
        <begin position="129"/>
        <end position="157"/>
    </location>
</feature>
<evidence type="ECO:0000256" key="6">
    <source>
        <dbReference type="SAM" id="Phobius"/>
    </source>
</evidence>
<dbReference type="RefSeq" id="WP_203473473.1">
    <property type="nucleotide sequence ID" value="NZ_AP022873.1"/>
</dbReference>
<evidence type="ECO:0000256" key="5">
    <source>
        <dbReference type="ARBA" id="ARBA00023136"/>
    </source>
</evidence>
<feature type="transmembrane region" description="Helical" evidence="6">
    <location>
        <begin position="40"/>
        <end position="60"/>
    </location>
</feature>
<dbReference type="Proteomes" id="UP000516360">
    <property type="component" value="Chromosome"/>
</dbReference>
<evidence type="ECO:0000256" key="1">
    <source>
        <dbReference type="ARBA" id="ARBA00004141"/>
    </source>
</evidence>
<evidence type="ECO:0000313" key="9">
    <source>
        <dbReference type="Proteomes" id="UP000516360"/>
    </source>
</evidence>
<proteinExistence type="predicted"/>
<sequence>MNSEHQIIFNWIAIGFYIVSTVFFAYSVSFQKERGLKPAMVVALLGLIPHAIAIAIRWKITGHGPYMAKYEVLSSNAWIAVLLFLTVSWKVPKLRPAGVIVIPLSFLMMAFGLFMNPEIRRLPPSLRSIWLIIHVTFNKLAAGAIIIALGTSVLYLLKEKHQESDFYKRLPSLEALDAYSYKFIGFGFIFWSITIAAGAIWANEAWGRYWGWDPIETWSLITWLLYGLYLHARYFLKWQGRKAALLMVVCFAFSVLTIFVIPFIVESLHSEYFR</sequence>
<accession>A0A7G1H168</accession>
<feature type="transmembrane region" description="Helical" evidence="6">
    <location>
        <begin position="178"/>
        <end position="202"/>
    </location>
</feature>
<reference evidence="8 9" key="1">
    <citation type="submission" date="2020-03" db="EMBL/GenBank/DDBJ databases">
        <title>Complete genome sequences of two sulfur-disproportionating bacterial strains T55J and Mzg5.</title>
        <authorList>
            <person name="Umezawa K."/>
            <person name="Kojima H."/>
            <person name="Kato Y."/>
            <person name="Fukui M."/>
        </authorList>
    </citation>
    <scope>NUCLEOTIDE SEQUENCE [LARGE SCALE GENOMIC DNA]</scope>
    <source>
        <strain evidence="8 9">T55J</strain>
    </source>
</reference>
<dbReference type="KEGG" id="dtp:JZK55_09410"/>
<name>A0A7G1H168_9BACT</name>
<dbReference type="InterPro" id="IPR017562">
    <property type="entry name" value="Cyt_c_biogenesis_CcsA"/>
</dbReference>
<keyword evidence="2 6" id="KW-0812">Transmembrane</keyword>
<dbReference type="Pfam" id="PF01578">
    <property type="entry name" value="Cytochrom_C_asm"/>
    <property type="match status" value="1"/>
</dbReference>
<feature type="transmembrane region" description="Helical" evidence="6">
    <location>
        <begin position="217"/>
        <end position="236"/>
    </location>
</feature>
<dbReference type="GO" id="GO:0020037">
    <property type="term" value="F:heme binding"/>
    <property type="evidence" value="ECO:0007669"/>
    <property type="project" value="InterPro"/>
</dbReference>
<dbReference type="NCBIfam" id="TIGR03144">
    <property type="entry name" value="cytochr_II_ccsB"/>
    <property type="match status" value="1"/>
</dbReference>
<dbReference type="InterPro" id="IPR002541">
    <property type="entry name" value="Cyt_c_assembly"/>
</dbReference>
<feature type="transmembrane region" description="Helical" evidence="6">
    <location>
        <begin position="6"/>
        <end position="28"/>
    </location>
</feature>
<dbReference type="InterPro" id="IPR045062">
    <property type="entry name" value="Cyt_c_biogenesis_CcsA/CcmC"/>
</dbReference>
<dbReference type="PANTHER" id="PTHR30071">
    <property type="entry name" value="HEME EXPORTER PROTEIN C"/>
    <property type="match status" value="1"/>
</dbReference>